<keyword evidence="3" id="KW-0813">Transport</keyword>
<dbReference type="InterPro" id="IPR003593">
    <property type="entry name" value="AAA+_ATPase"/>
</dbReference>
<dbReference type="PROSITE" id="PS00211">
    <property type="entry name" value="ABC_TRANSPORTER_1"/>
    <property type="match status" value="1"/>
</dbReference>
<comment type="similarity">
    <text evidence="2">Belongs to the ABC transporter superfamily.</text>
</comment>
<evidence type="ECO:0000256" key="4">
    <source>
        <dbReference type="ARBA" id="ARBA00022475"/>
    </source>
</evidence>
<keyword evidence="7 12" id="KW-0067">ATP-binding</keyword>
<keyword evidence="12" id="KW-0378">Hydrolase</keyword>
<evidence type="ECO:0000313" key="13">
    <source>
        <dbReference type="Proteomes" id="UP000187891"/>
    </source>
</evidence>
<dbReference type="EMBL" id="JAVRAF010000011">
    <property type="protein sequence ID" value="MDX8304894.1"/>
    <property type="molecule type" value="Genomic_DNA"/>
</dbReference>
<dbReference type="GO" id="GO:0005524">
    <property type="term" value="F:ATP binding"/>
    <property type="evidence" value="ECO:0007669"/>
    <property type="project" value="UniProtKB-KW"/>
</dbReference>
<feature type="domain" description="ABC transporter" evidence="10">
    <location>
        <begin position="4"/>
        <end position="234"/>
    </location>
</feature>
<dbReference type="InterPro" id="IPR027417">
    <property type="entry name" value="P-loop_NTPase"/>
</dbReference>
<dbReference type="Gene3D" id="2.40.50.140">
    <property type="entry name" value="Nucleic acid-binding proteins"/>
    <property type="match status" value="1"/>
</dbReference>
<dbReference type="EMBL" id="FMUE01000009">
    <property type="protein sequence ID" value="SCX30786.1"/>
    <property type="molecule type" value="Genomic_DNA"/>
</dbReference>
<dbReference type="FunFam" id="3.40.50.300:FF:000042">
    <property type="entry name" value="Maltose/maltodextrin ABC transporter, ATP-binding protein"/>
    <property type="match status" value="1"/>
</dbReference>
<dbReference type="InterPro" id="IPR017871">
    <property type="entry name" value="ABC_transporter-like_CS"/>
</dbReference>
<accession>A0A1R3TWG6</accession>
<evidence type="ECO:0000256" key="5">
    <source>
        <dbReference type="ARBA" id="ARBA00022519"/>
    </source>
</evidence>
<dbReference type="Pfam" id="PF17912">
    <property type="entry name" value="OB_MalK"/>
    <property type="match status" value="1"/>
</dbReference>
<organism evidence="12 13">
    <name type="scientific">Agrobacterium rosae</name>
    <dbReference type="NCBI Taxonomy" id="1972867"/>
    <lineage>
        <taxon>Bacteria</taxon>
        <taxon>Pseudomonadati</taxon>
        <taxon>Pseudomonadota</taxon>
        <taxon>Alphaproteobacteria</taxon>
        <taxon>Hyphomicrobiales</taxon>
        <taxon>Rhizobiaceae</taxon>
        <taxon>Rhizobium/Agrobacterium group</taxon>
        <taxon>Agrobacterium</taxon>
    </lineage>
</organism>
<reference evidence="12" key="2">
    <citation type="submission" date="2016-10" db="EMBL/GenBank/DDBJ databases">
        <authorList>
            <person name="de Groot N.N."/>
        </authorList>
    </citation>
    <scope>NUCLEOTIDE SEQUENCE [LARGE SCALE GENOMIC DNA]</scope>
    <source>
        <strain evidence="12">DSM25559</strain>
    </source>
</reference>
<name>A0A1R3TWG6_9HYPH</name>
<dbReference type="GO" id="GO:0055052">
    <property type="term" value="C:ATP-binding cassette (ABC) transporter complex, substrate-binding subunit-containing"/>
    <property type="evidence" value="ECO:0007669"/>
    <property type="project" value="TreeGrafter"/>
</dbReference>
<proteinExistence type="inferred from homology"/>
<dbReference type="AlphaFoldDB" id="A0A1R3TWG6"/>
<dbReference type="STRING" id="1907666.DSM25559_3588"/>
<dbReference type="GO" id="GO:0008643">
    <property type="term" value="P:carbohydrate transport"/>
    <property type="evidence" value="ECO:0007669"/>
    <property type="project" value="InterPro"/>
</dbReference>
<evidence type="ECO:0000256" key="1">
    <source>
        <dbReference type="ARBA" id="ARBA00004417"/>
    </source>
</evidence>
<dbReference type="Gene3D" id="2.40.50.100">
    <property type="match status" value="1"/>
</dbReference>
<dbReference type="PANTHER" id="PTHR43875:SF15">
    <property type="entry name" value="TREHALOSE IMPORT ATP-BINDING PROTEIN SUGC"/>
    <property type="match status" value="1"/>
</dbReference>
<evidence type="ECO:0000256" key="7">
    <source>
        <dbReference type="ARBA" id="ARBA00022840"/>
    </source>
</evidence>
<keyword evidence="6" id="KW-0547">Nucleotide-binding</keyword>
<dbReference type="GO" id="GO:0016887">
    <property type="term" value="F:ATP hydrolysis activity"/>
    <property type="evidence" value="ECO:0007669"/>
    <property type="project" value="InterPro"/>
</dbReference>
<dbReference type="SMART" id="SM00382">
    <property type="entry name" value="AAA"/>
    <property type="match status" value="1"/>
</dbReference>
<evidence type="ECO:0000256" key="3">
    <source>
        <dbReference type="ARBA" id="ARBA00022448"/>
    </source>
</evidence>
<dbReference type="InterPro" id="IPR003439">
    <property type="entry name" value="ABC_transporter-like_ATP-bd"/>
</dbReference>
<dbReference type="NCBIfam" id="NF008653">
    <property type="entry name" value="PRK11650.1"/>
    <property type="match status" value="1"/>
</dbReference>
<dbReference type="CDD" id="cd03301">
    <property type="entry name" value="ABC_MalK_N"/>
    <property type="match status" value="1"/>
</dbReference>
<evidence type="ECO:0000256" key="2">
    <source>
        <dbReference type="ARBA" id="ARBA00005417"/>
    </source>
</evidence>
<evidence type="ECO:0000256" key="6">
    <source>
        <dbReference type="ARBA" id="ARBA00022741"/>
    </source>
</evidence>
<reference evidence="13" key="1">
    <citation type="submission" date="2016-10" db="EMBL/GenBank/DDBJ databases">
        <authorList>
            <person name="Wibberg D."/>
        </authorList>
    </citation>
    <scope>NUCLEOTIDE SEQUENCE [LARGE SCALE GENOMIC DNA]</scope>
</reference>
<evidence type="ECO:0000256" key="9">
    <source>
        <dbReference type="ARBA" id="ARBA00023136"/>
    </source>
</evidence>
<dbReference type="PROSITE" id="PS50893">
    <property type="entry name" value="ABC_TRANSPORTER_2"/>
    <property type="match status" value="1"/>
</dbReference>
<dbReference type="Gene3D" id="3.40.50.300">
    <property type="entry name" value="P-loop containing nucleotide triphosphate hydrolases"/>
    <property type="match status" value="1"/>
</dbReference>
<dbReference type="InterPro" id="IPR008995">
    <property type="entry name" value="Mo/tungstate-bd_C_term_dom"/>
</dbReference>
<keyword evidence="4" id="KW-1003">Cell membrane</keyword>
<sequence length="360" mass="39090">MANISIRNVSKSYGALNVLRPFSLEIENGEFVVLVGPSGCGKSTMLKILAGLEPASDGQIFIGDNEVTDLAPGDRDIAMVFQNYALYPHLTVRQNIGFGLKMRGTDKAELDRRVNDAARILEVTPYLDRKPKDLSGGQRQRVALGRAIVRQPQAFLMDEPLSNLDAKLRVHMRAEIGALHKRIGVTTVYVTHDQVEAMTMADRVVIMQGGVIQQIAAPDELFNNPANLFVAGFIGSPGMNFLNAELRNGALTLFGQTVTMPKARAHEGNFVVGLRPEHLTLGDAPVMFNVRPTLVESLGSEKYVYFDDGGARVADGEEGKSKGLIARVSHTGSLAGDEALRLGFDPAQLYLFDAKTGARL</sequence>
<evidence type="ECO:0000259" key="10">
    <source>
        <dbReference type="PROSITE" id="PS50893"/>
    </source>
</evidence>
<dbReference type="Pfam" id="PF00005">
    <property type="entry name" value="ABC_tran"/>
    <property type="match status" value="1"/>
</dbReference>
<dbReference type="InterPro" id="IPR047641">
    <property type="entry name" value="ABC_transpr_MalK/UgpC-like"/>
</dbReference>
<keyword evidence="8" id="KW-1278">Translocase</keyword>
<evidence type="ECO:0000313" key="11">
    <source>
        <dbReference type="EMBL" id="MDX8304894.1"/>
    </source>
</evidence>
<reference evidence="11" key="3">
    <citation type="journal article" date="2023" name="Phytobiomes J">
        <title>Deciphering the key players within the bacterial microbiota associated with aerial crown gall tumors on rhododendron: Insights into the gallobiome.</title>
        <authorList>
            <person name="Kuzmanovic N."/>
            <person name="Nesme J."/>
            <person name="Wolf J."/>
            <person name="Neumann-Schaal M."/>
            <person name="Petersen J."/>
            <person name="Fernandez-Gnecco G."/>
            <person name="Sproeer C."/>
            <person name="Bunk B."/>
            <person name="Overmann J."/>
            <person name="Sorensen S.J."/>
            <person name="Idczak E."/>
            <person name="Smalla K."/>
        </authorList>
    </citation>
    <scope>NUCLEOTIDE SEQUENCE</scope>
    <source>
        <strain evidence="11">Rho-11.1</strain>
    </source>
</reference>
<dbReference type="InterPro" id="IPR015855">
    <property type="entry name" value="ABC_transpr_MalK-like"/>
</dbReference>
<dbReference type="SUPFAM" id="SSF50331">
    <property type="entry name" value="MOP-like"/>
    <property type="match status" value="1"/>
</dbReference>
<dbReference type="EC" id="3.6.3.-" evidence="12"/>
<gene>
    <name evidence="12" type="primary">sugC_2</name>
    <name evidence="11" type="synonym">ugpC</name>
    <name evidence="12" type="ORF">DSM25559_3588</name>
    <name evidence="11" type="ORF">RMR22_21785</name>
</gene>
<evidence type="ECO:0000313" key="12">
    <source>
        <dbReference type="EMBL" id="SCX30786.1"/>
    </source>
</evidence>
<evidence type="ECO:0000256" key="8">
    <source>
        <dbReference type="ARBA" id="ARBA00022967"/>
    </source>
</evidence>
<dbReference type="RefSeq" id="WP_062451858.1">
    <property type="nucleotide sequence ID" value="NZ_CP133552.1"/>
</dbReference>
<keyword evidence="5" id="KW-0997">Cell inner membrane</keyword>
<protein>
    <submittedName>
        <fullName evidence="11">Sn-glycerol-3-phosphate ABC transporter ATP-binding protein UgpC</fullName>
    </submittedName>
    <submittedName>
        <fullName evidence="12">Trehalose import ATP-binding protein SugC</fullName>
        <ecNumber evidence="12">3.6.3.-</ecNumber>
    </submittedName>
</protein>
<dbReference type="PANTHER" id="PTHR43875">
    <property type="entry name" value="MALTODEXTRIN IMPORT ATP-BINDING PROTEIN MSMX"/>
    <property type="match status" value="1"/>
</dbReference>
<dbReference type="InterPro" id="IPR012340">
    <property type="entry name" value="NA-bd_OB-fold"/>
</dbReference>
<dbReference type="InterPro" id="IPR040582">
    <property type="entry name" value="OB_MalK-like"/>
</dbReference>
<comment type="subcellular location">
    <subcellularLocation>
        <location evidence="1">Cell inner membrane</location>
        <topology evidence="1">Peripheral membrane protein</topology>
    </subcellularLocation>
</comment>
<dbReference type="Proteomes" id="UP000187891">
    <property type="component" value="Unassembled WGS sequence"/>
</dbReference>
<dbReference type="SUPFAM" id="SSF52540">
    <property type="entry name" value="P-loop containing nucleoside triphosphate hydrolases"/>
    <property type="match status" value="1"/>
</dbReference>
<keyword evidence="9" id="KW-0472">Membrane</keyword>
<dbReference type="GO" id="GO:0140359">
    <property type="term" value="F:ABC-type transporter activity"/>
    <property type="evidence" value="ECO:0007669"/>
    <property type="project" value="InterPro"/>
</dbReference>